<evidence type="ECO:0000256" key="1">
    <source>
        <dbReference type="ARBA" id="ARBA00022475"/>
    </source>
</evidence>
<keyword evidence="1" id="KW-1003">Cell membrane</keyword>
<sequence length="461" mass="50173">MREQCCVNLAAINTEEVVLMKRVFKTLGVLALGSMLAACGNNAGATKQADTGSEGSTQASESKSAEGVANVTIWSPTDTAAIEAWWTEKIDQWNKENPDIQVKREAIDRADAYAYENKITTATTSGNLPDILYVDGPMVSYYAANGITVPLDSYFPADDLKDFMPSTVQADTYDGKLYAIAPTESSVALFYNKDYLDKAGIPYPSDTDIKQAWTWSQFLDNAKKLTTADYVGTNIIMDKGEGIIYALGQFFTEGGAQFVSDDGSKADGYINSDASVKTAEYLNEFIKNGYANLDPVKDEFLNGKAATLLGGSWNIADLEKSNLNWGVSYFPVADDGKAASPTGDWAAAITKDSKNPDAAGKFLQWAMNSDNIASYASAVAKPASRTSSYDKMEGWDSGARALMKWQLQNTGVSRPRTPSYSVLSTDFSTAMLNIFSGSNAKDELDNVAKNFDENYEMYYKK</sequence>
<evidence type="ECO:0000313" key="7">
    <source>
        <dbReference type="EMBL" id="EFU75331.1"/>
    </source>
</evidence>
<dbReference type="HOGENOM" id="CLU_031285_10_4_9"/>
<protein>
    <submittedName>
        <fullName evidence="7">ABC transporter, solute-binding protein</fullName>
    </submittedName>
</protein>
<dbReference type="SUPFAM" id="SSF53850">
    <property type="entry name" value="Periplasmic binding protein-like II"/>
    <property type="match status" value="1"/>
</dbReference>
<dbReference type="Gene3D" id="3.40.190.10">
    <property type="entry name" value="Periplasmic binding protein-like II"/>
    <property type="match status" value="1"/>
</dbReference>
<dbReference type="PANTHER" id="PTHR43649">
    <property type="entry name" value="ARABINOSE-BINDING PROTEIN-RELATED"/>
    <property type="match status" value="1"/>
</dbReference>
<dbReference type="InterPro" id="IPR050490">
    <property type="entry name" value="Bact_solute-bd_prot1"/>
</dbReference>
<comment type="caution">
    <text evidence="7">The sequence shown here is derived from an EMBL/GenBank/DDBJ whole genome shotgun (WGS) entry which is preliminary data.</text>
</comment>
<evidence type="ECO:0000256" key="6">
    <source>
        <dbReference type="SAM" id="MobiDB-lite"/>
    </source>
</evidence>
<dbReference type="AlphaFoldDB" id="E6LRV4"/>
<dbReference type="eggNOG" id="COG2182">
    <property type="taxonomic scope" value="Bacteria"/>
</dbReference>
<dbReference type="Pfam" id="PF13416">
    <property type="entry name" value="SBP_bac_8"/>
    <property type="match status" value="1"/>
</dbReference>
<evidence type="ECO:0000256" key="3">
    <source>
        <dbReference type="ARBA" id="ARBA00023136"/>
    </source>
</evidence>
<dbReference type="Proteomes" id="UP000003434">
    <property type="component" value="Unassembled WGS sequence"/>
</dbReference>
<dbReference type="CDD" id="cd13585">
    <property type="entry name" value="PBP2_TMBP_like"/>
    <property type="match status" value="1"/>
</dbReference>
<feature type="compositionally biased region" description="Polar residues" evidence="6">
    <location>
        <begin position="43"/>
        <end position="62"/>
    </location>
</feature>
<evidence type="ECO:0000256" key="5">
    <source>
        <dbReference type="ARBA" id="ARBA00023288"/>
    </source>
</evidence>
<keyword evidence="2" id="KW-0732">Signal</keyword>
<gene>
    <name evidence="7" type="ORF">HMPREF0381_2689</name>
</gene>
<keyword evidence="5" id="KW-0449">Lipoprotein</keyword>
<keyword evidence="3" id="KW-0472">Membrane</keyword>
<dbReference type="InterPro" id="IPR006059">
    <property type="entry name" value="SBP"/>
</dbReference>
<dbReference type="EMBL" id="AEPW01000106">
    <property type="protein sequence ID" value="EFU75331.1"/>
    <property type="molecule type" value="Genomic_DNA"/>
</dbReference>
<organism evidence="7 8">
    <name type="scientific">Lachnoanaerobaculum saburreum DSM 3986</name>
    <dbReference type="NCBI Taxonomy" id="887325"/>
    <lineage>
        <taxon>Bacteria</taxon>
        <taxon>Bacillati</taxon>
        <taxon>Bacillota</taxon>
        <taxon>Clostridia</taxon>
        <taxon>Lachnospirales</taxon>
        <taxon>Lachnospiraceae</taxon>
        <taxon>Lachnoanaerobaculum</taxon>
    </lineage>
</organism>
<keyword evidence="4" id="KW-0564">Palmitate</keyword>
<accession>E6LRV4</accession>
<feature type="region of interest" description="Disordered" evidence="6">
    <location>
        <begin position="43"/>
        <end position="68"/>
    </location>
</feature>
<evidence type="ECO:0000256" key="4">
    <source>
        <dbReference type="ARBA" id="ARBA00023139"/>
    </source>
</evidence>
<proteinExistence type="predicted"/>
<name>E6LRV4_9FIRM</name>
<evidence type="ECO:0000256" key="2">
    <source>
        <dbReference type="ARBA" id="ARBA00022729"/>
    </source>
</evidence>
<reference evidence="7 8" key="1">
    <citation type="submission" date="2010-12" db="EMBL/GenBank/DDBJ databases">
        <authorList>
            <person name="Muzny D."/>
            <person name="Qin X."/>
            <person name="Deng J."/>
            <person name="Jiang H."/>
            <person name="Liu Y."/>
            <person name="Qu J."/>
            <person name="Song X.-Z."/>
            <person name="Zhang L."/>
            <person name="Thornton R."/>
            <person name="Coyle M."/>
            <person name="Francisco L."/>
            <person name="Jackson L."/>
            <person name="Javaid M."/>
            <person name="Korchina V."/>
            <person name="Kovar C."/>
            <person name="Mata R."/>
            <person name="Mathew T."/>
            <person name="Ngo R."/>
            <person name="Nguyen L."/>
            <person name="Nguyen N."/>
            <person name="Okwuonu G."/>
            <person name="Ongeri F."/>
            <person name="Pham C."/>
            <person name="Simmons D."/>
            <person name="Wilczek-Boney K."/>
            <person name="Hale W."/>
            <person name="Jakkamsetti A."/>
            <person name="Pham P."/>
            <person name="Ruth R."/>
            <person name="San Lucas F."/>
            <person name="Warren J."/>
            <person name="Zhang J."/>
            <person name="Zhao Z."/>
            <person name="Zhou C."/>
            <person name="Zhu D."/>
            <person name="Lee S."/>
            <person name="Bess C."/>
            <person name="Blankenburg K."/>
            <person name="Forbes L."/>
            <person name="Fu Q."/>
            <person name="Gubbala S."/>
            <person name="Hirani K."/>
            <person name="Jayaseelan J.C."/>
            <person name="Lara F."/>
            <person name="Munidasa M."/>
            <person name="Palculict T."/>
            <person name="Patil S."/>
            <person name="Pu L.-L."/>
            <person name="Saada N."/>
            <person name="Tang L."/>
            <person name="Weissenberger G."/>
            <person name="Zhu Y."/>
            <person name="Hemphill L."/>
            <person name="Shang Y."/>
            <person name="Youmans B."/>
            <person name="Ayvaz T."/>
            <person name="Ross M."/>
            <person name="Santibanez J."/>
            <person name="Aqrawi P."/>
            <person name="Gross S."/>
            <person name="Joshi V."/>
            <person name="Fowler G."/>
            <person name="Nazareth L."/>
            <person name="Reid J."/>
            <person name="Worley K."/>
            <person name="Petrosino J."/>
            <person name="Highlander S."/>
            <person name="Gibbs R."/>
        </authorList>
    </citation>
    <scope>NUCLEOTIDE SEQUENCE [LARGE SCALE GENOMIC DNA]</scope>
    <source>
        <strain evidence="7 8">DSM 3986</strain>
    </source>
</reference>
<evidence type="ECO:0000313" key="8">
    <source>
        <dbReference type="Proteomes" id="UP000003434"/>
    </source>
</evidence>
<dbReference type="PANTHER" id="PTHR43649:SF33">
    <property type="entry name" value="POLYGALACTURONAN_RHAMNOGALACTURONAN-BINDING PROTEIN YTCQ"/>
    <property type="match status" value="1"/>
</dbReference>